<feature type="compositionally biased region" description="Basic residues" evidence="1">
    <location>
        <begin position="261"/>
        <end position="270"/>
    </location>
</feature>
<dbReference type="PANTHER" id="PTHR23308">
    <property type="entry name" value="NUCLEAR INHIBITOR OF PROTEIN PHOSPHATASE-1"/>
    <property type="match status" value="1"/>
</dbReference>
<gene>
    <name evidence="3" type="ORF">A3770_03p26920</name>
</gene>
<feature type="domain" description="FHA" evidence="2">
    <location>
        <begin position="62"/>
        <end position="112"/>
    </location>
</feature>
<evidence type="ECO:0000313" key="4">
    <source>
        <dbReference type="Proteomes" id="UP000316726"/>
    </source>
</evidence>
<dbReference type="AlphaFoldDB" id="A0A5B8MJB0"/>
<feature type="compositionally biased region" description="Basic and acidic residues" evidence="1">
    <location>
        <begin position="141"/>
        <end position="153"/>
    </location>
</feature>
<dbReference type="Proteomes" id="UP000316726">
    <property type="component" value="Chromosome 3"/>
</dbReference>
<sequence length="417" mass="46452">MKFKAPPPPKFKAPPPPPTKTPSGGYVEPEWSGKPDGIQYSLELIKGGTSFGSKRIADKSFYTLGRMPDCDIVLDHPSSSRLHAIIQYRSDGASFVYDNGSTHCTRLNKNVLKPKVHAPLRVGDVLRFGESTRLYLFQGPDDLRPPERNERAEPPPQRISHKSPTPSNEVALDLDWRDRLQRGQLTEKQTTAAEKILRKERTIENLRSEVEKIRAKESAGSLTEGQQTQLGRCEKRLGQLQGEVDQAEEVLEGSLAESHQARSKGGKKRVERSPWEEDGDDRDSDEDGFYDRTSADGGARRKKRRGGKGGGEEVESAASLRGKLDALLAERAEKSKALEELVRAYREEGSSAGSASRPEAGEDEDDPLDAYLREMKVKEKQKKIFALQEDLSRVQVQLDRATKLMQAADPSFALYAK</sequence>
<feature type="region of interest" description="Disordered" evidence="1">
    <location>
        <begin position="345"/>
        <end position="365"/>
    </location>
</feature>
<name>A0A5B8MJB0_9CHLO</name>
<dbReference type="InterPro" id="IPR008984">
    <property type="entry name" value="SMAD_FHA_dom_sf"/>
</dbReference>
<feature type="region of interest" description="Disordered" evidence="1">
    <location>
        <begin position="252"/>
        <end position="320"/>
    </location>
</feature>
<feature type="region of interest" description="Disordered" evidence="1">
    <location>
        <begin position="137"/>
        <end position="170"/>
    </location>
</feature>
<feature type="region of interest" description="Disordered" evidence="1">
    <location>
        <begin position="1"/>
        <end position="32"/>
    </location>
</feature>
<evidence type="ECO:0000313" key="3">
    <source>
        <dbReference type="EMBL" id="QDZ20174.1"/>
    </source>
</evidence>
<dbReference type="CDD" id="cd22677">
    <property type="entry name" value="FHA_Kanadaptin"/>
    <property type="match status" value="1"/>
</dbReference>
<dbReference type="SMART" id="SM00240">
    <property type="entry name" value="FHA"/>
    <property type="match status" value="1"/>
</dbReference>
<dbReference type="PROSITE" id="PS50006">
    <property type="entry name" value="FHA_DOMAIN"/>
    <property type="match status" value="1"/>
</dbReference>
<organism evidence="3 4">
    <name type="scientific">Chloropicon primus</name>
    <dbReference type="NCBI Taxonomy" id="1764295"/>
    <lineage>
        <taxon>Eukaryota</taxon>
        <taxon>Viridiplantae</taxon>
        <taxon>Chlorophyta</taxon>
        <taxon>Chloropicophyceae</taxon>
        <taxon>Chloropicales</taxon>
        <taxon>Chloropicaceae</taxon>
        <taxon>Chloropicon</taxon>
    </lineage>
</organism>
<dbReference type="Gene3D" id="2.60.200.20">
    <property type="match status" value="1"/>
</dbReference>
<proteinExistence type="predicted"/>
<dbReference type="InterPro" id="IPR000253">
    <property type="entry name" value="FHA_dom"/>
</dbReference>
<keyword evidence="4" id="KW-1185">Reference proteome</keyword>
<feature type="compositionally biased region" description="Pro residues" evidence="1">
    <location>
        <begin position="1"/>
        <end position="20"/>
    </location>
</feature>
<reference evidence="3 4" key="1">
    <citation type="submission" date="2018-07" db="EMBL/GenBank/DDBJ databases">
        <title>The complete nuclear genome of the prasinophyte Chloropicon primus (CCMP1205).</title>
        <authorList>
            <person name="Pombert J.-F."/>
            <person name="Otis C."/>
            <person name="Turmel M."/>
            <person name="Lemieux C."/>
        </authorList>
    </citation>
    <scope>NUCLEOTIDE SEQUENCE [LARGE SCALE GENOMIC DNA]</scope>
    <source>
        <strain evidence="3 4">CCMP1205</strain>
    </source>
</reference>
<dbReference type="SUPFAM" id="SSF49879">
    <property type="entry name" value="SMAD/FHA domain"/>
    <property type="match status" value="1"/>
</dbReference>
<dbReference type="Pfam" id="PF00498">
    <property type="entry name" value="FHA"/>
    <property type="match status" value="1"/>
</dbReference>
<protein>
    <submittedName>
        <fullName evidence="3">Kanadaptin</fullName>
    </submittedName>
</protein>
<dbReference type="InterPro" id="IPR050923">
    <property type="entry name" value="Cell_Proc_Reg/RNA_Proc"/>
</dbReference>
<evidence type="ECO:0000259" key="2">
    <source>
        <dbReference type="PROSITE" id="PS50006"/>
    </source>
</evidence>
<accession>A0A5B8MJB0</accession>
<feature type="compositionally biased region" description="Acidic residues" evidence="1">
    <location>
        <begin position="276"/>
        <end position="288"/>
    </location>
</feature>
<dbReference type="OrthoDB" id="444265at2759"/>
<dbReference type="EMBL" id="CP031036">
    <property type="protein sequence ID" value="QDZ20174.1"/>
    <property type="molecule type" value="Genomic_DNA"/>
</dbReference>
<evidence type="ECO:0000256" key="1">
    <source>
        <dbReference type="SAM" id="MobiDB-lite"/>
    </source>
</evidence>